<evidence type="ECO:0000256" key="2">
    <source>
        <dbReference type="ARBA" id="ARBA00008133"/>
    </source>
</evidence>
<comment type="caution">
    <text evidence="11">The sequence shown here is derived from an EMBL/GenBank/DDBJ whole genome shotgun (WGS) entry which is preliminary data.</text>
</comment>
<dbReference type="InterPro" id="IPR036108">
    <property type="entry name" value="4pyrrol_syn_uPrphyn_synt_sf"/>
</dbReference>
<dbReference type="InterPro" id="IPR039793">
    <property type="entry name" value="UROS/Hem4"/>
</dbReference>
<dbReference type="InterPro" id="IPR003754">
    <property type="entry name" value="4pyrrol_synth_uPrphyn_synth"/>
</dbReference>
<dbReference type="CDD" id="cd06578">
    <property type="entry name" value="HemD"/>
    <property type="match status" value="1"/>
</dbReference>
<dbReference type="RefSeq" id="WP_169116428.1">
    <property type="nucleotide sequence ID" value="NZ_JAAAUB010000019.1"/>
</dbReference>
<evidence type="ECO:0000256" key="3">
    <source>
        <dbReference type="ARBA" id="ARBA00013109"/>
    </source>
</evidence>
<organism evidence="11 12">
    <name type="scientific">Tepidiphilus baoligensis</name>
    <dbReference type="NCBI Taxonomy" id="2698687"/>
    <lineage>
        <taxon>Bacteria</taxon>
        <taxon>Pseudomonadati</taxon>
        <taxon>Pseudomonadota</taxon>
        <taxon>Hydrogenophilia</taxon>
        <taxon>Hydrogenophilales</taxon>
        <taxon>Hydrogenophilaceae</taxon>
        <taxon>Tepidiphilus</taxon>
    </lineage>
</organism>
<comment type="pathway">
    <text evidence="1 9">Porphyrin-containing compound metabolism; protoporphyrin-IX biosynthesis; coproporphyrinogen-III from 5-aminolevulinate: step 3/4.</text>
</comment>
<comment type="function">
    <text evidence="6 9">Catalyzes cyclization of the linear tetrapyrrole, hydroxymethylbilane, to the macrocyclic uroporphyrinogen III.</text>
</comment>
<reference evidence="11 12" key="1">
    <citation type="journal article" date="2020" name="Curr. Microbiol.">
        <title>Tepidiphilus baoligensis sp. nov., a Novel Bacterium of the Family Hydrogenophilaceae Isolated from an Oil Reservoir.</title>
        <authorList>
            <person name="Zhang X."/>
            <person name="Wang G."/>
            <person name="Ma X."/>
            <person name="Yu J."/>
            <person name="You J."/>
            <person name="Xue Y."/>
            <person name="Ma Y."/>
        </authorList>
    </citation>
    <scope>NUCLEOTIDE SEQUENCE [LARGE SCALE GENOMIC DNA]</scope>
    <source>
        <strain evidence="11 12">B18-69</strain>
    </source>
</reference>
<evidence type="ECO:0000256" key="7">
    <source>
        <dbReference type="ARBA" id="ARBA00040167"/>
    </source>
</evidence>
<dbReference type="PANTHER" id="PTHR38042">
    <property type="entry name" value="UROPORPHYRINOGEN-III SYNTHASE, CHLOROPLASTIC"/>
    <property type="match status" value="1"/>
</dbReference>
<dbReference type="SUPFAM" id="SSF69618">
    <property type="entry name" value="HemD-like"/>
    <property type="match status" value="1"/>
</dbReference>
<comment type="catalytic activity">
    <reaction evidence="8 9">
        <text>hydroxymethylbilane = uroporphyrinogen III + H2O</text>
        <dbReference type="Rhea" id="RHEA:18965"/>
        <dbReference type="ChEBI" id="CHEBI:15377"/>
        <dbReference type="ChEBI" id="CHEBI:57308"/>
        <dbReference type="ChEBI" id="CHEBI:57845"/>
        <dbReference type="EC" id="4.2.1.75"/>
    </reaction>
</comment>
<keyword evidence="12" id="KW-1185">Reference proteome</keyword>
<keyword evidence="5 9" id="KW-0627">Porphyrin biosynthesis</keyword>
<proteinExistence type="inferred from homology"/>
<evidence type="ECO:0000256" key="1">
    <source>
        <dbReference type="ARBA" id="ARBA00004772"/>
    </source>
</evidence>
<dbReference type="EC" id="4.2.1.75" evidence="3 9"/>
<gene>
    <name evidence="11" type="ORF">GV368_10085</name>
</gene>
<dbReference type="Proteomes" id="UP000669605">
    <property type="component" value="Unassembled WGS sequence"/>
</dbReference>
<name>A0ABX1QQP0_9PROT</name>
<evidence type="ECO:0000313" key="11">
    <source>
        <dbReference type="EMBL" id="NMH17430.1"/>
    </source>
</evidence>
<comment type="similarity">
    <text evidence="2 9">Belongs to the uroporphyrinogen-III synthase family.</text>
</comment>
<sequence>MSDSPPAVWVTRPRAQARRLEAMLQARGFAPVAAPLLAIEPIEDEEQEAQVAAALDDYAWVFFVSRTAAELAVPRLRRYRAWPPGPPVMTVGEGSAESLRALGFSEVICPREGADSEAVLALPECARAAVSGRRVLLVKGEGGRALLAQTLIERGALVDTWICYRRVQPRWTAEVLAPLRERRLAAMLLTSSEGVMNLPALVPAADWPLLVDVPAVAAHPRIAAAATTLGLRRVVTAAAPGDAGLMATLESLPAVQEGSR</sequence>
<evidence type="ECO:0000256" key="8">
    <source>
        <dbReference type="ARBA" id="ARBA00048617"/>
    </source>
</evidence>
<dbReference type="EMBL" id="JAAAUB010000019">
    <property type="protein sequence ID" value="NMH17430.1"/>
    <property type="molecule type" value="Genomic_DNA"/>
</dbReference>
<evidence type="ECO:0000256" key="4">
    <source>
        <dbReference type="ARBA" id="ARBA00023239"/>
    </source>
</evidence>
<dbReference type="Gene3D" id="3.40.50.10090">
    <property type="match status" value="2"/>
</dbReference>
<accession>A0ABX1QQP0</accession>
<dbReference type="Pfam" id="PF02602">
    <property type="entry name" value="HEM4"/>
    <property type="match status" value="1"/>
</dbReference>
<feature type="domain" description="Tetrapyrrole biosynthesis uroporphyrinogen III synthase" evidence="10">
    <location>
        <begin position="20"/>
        <end position="246"/>
    </location>
</feature>
<evidence type="ECO:0000313" key="12">
    <source>
        <dbReference type="Proteomes" id="UP000669605"/>
    </source>
</evidence>
<dbReference type="PANTHER" id="PTHR38042:SF1">
    <property type="entry name" value="UROPORPHYRINOGEN-III SYNTHASE, CHLOROPLASTIC"/>
    <property type="match status" value="1"/>
</dbReference>
<keyword evidence="4 9" id="KW-0456">Lyase</keyword>
<protein>
    <recommendedName>
        <fullName evidence="7 9">Uroporphyrinogen-III synthase</fullName>
        <ecNumber evidence="3 9">4.2.1.75</ecNumber>
    </recommendedName>
</protein>
<evidence type="ECO:0000256" key="6">
    <source>
        <dbReference type="ARBA" id="ARBA00037589"/>
    </source>
</evidence>
<evidence type="ECO:0000256" key="9">
    <source>
        <dbReference type="RuleBase" id="RU366031"/>
    </source>
</evidence>
<evidence type="ECO:0000256" key="5">
    <source>
        <dbReference type="ARBA" id="ARBA00023244"/>
    </source>
</evidence>
<evidence type="ECO:0000259" key="10">
    <source>
        <dbReference type="Pfam" id="PF02602"/>
    </source>
</evidence>